<dbReference type="EMBL" id="MDZC01000045">
    <property type="protein sequence ID" value="OGX87071.1"/>
    <property type="molecule type" value="Genomic_DNA"/>
</dbReference>
<proteinExistence type="predicted"/>
<gene>
    <name evidence="1" type="ORF">BEN48_11870</name>
</gene>
<protein>
    <recommendedName>
        <fullName evidence="3">Outer membrane protein beta-barrel domain-containing protein</fullName>
    </recommendedName>
</protein>
<name>A0A1G1T870_9BACT</name>
<evidence type="ECO:0000313" key="2">
    <source>
        <dbReference type="Proteomes" id="UP000177791"/>
    </source>
</evidence>
<keyword evidence="2" id="KW-1185">Reference proteome</keyword>
<organism evidence="1 2">
    <name type="scientific">Hymenobacter glacialis</name>
    <dbReference type="NCBI Taxonomy" id="1908236"/>
    <lineage>
        <taxon>Bacteria</taxon>
        <taxon>Pseudomonadati</taxon>
        <taxon>Bacteroidota</taxon>
        <taxon>Cytophagia</taxon>
        <taxon>Cytophagales</taxon>
        <taxon>Hymenobacteraceae</taxon>
        <taxon>Hymenobacter</taxon>
    </lineage>
</organism>
<dbReference type="Proteomes" id="UP000177791">
    <property type="component" value="Unassembled WGS sequence"/>
</dbReference>
<dbReference type="AlphaFoldDB" id="A0A1G1T870"/>
<evidence type="ECO:0008006" key="3">
    <source>
        <dbReference type="Google" id="ProtNLM"/>
    </source>
</evidence>
<evidence type="ECO:0000313" key="1">
    <source>
        <dbReference type="EMBL" id="OGX87071.1"/>
    </source>
</evidence>
<accession>A0A1G1T870</accession>
<sequence length="204" mass="21902">MALICSAVQAQDLSQAEMPGATVAASAARRPALVRLGLGSSVNGSGDYSVLKAHVEYAPQFGRYCRLGSRLAYIGGSQPSDFGYGYTAPQSYRALNLEQEVYWLPFGLNKTVEFSLGIGAFVGYSKQKGFSQAGFNTADLNGNQSFSFIPANEKGFNVGYIGSLNVDFALDEARTWRVGGRLALQNDTRANILPGGQFQLSRAF</sequence>
<reference evidence="1 2" key="1">
    <citation type="submission" date="2016-08" db="EMBL/GenBank/DDBJ databases">
        <title>Hymenobacter coccineus sp. nov., Hymenobacter lapidarius sp. nov. and Hymenobacter glacialis sp. nov., isolated from Antarctic soil.</title>
        <authorList>
            <person name="Sedlacek I."/>
            <person name="Kralova S."/>
            <person name="Kyrova K."/>
            <person name="Maslanova I."/>
            <person name="Stankova E."/>
            <person name="Vrbovska V."/>
            <person name="Nemec M."/>
            <person name="Bartak M."/>
            <person name="Svec P."/>
            <person name="Busse H.-J."/>
            <person name="Pantucek R."/>
        </authorList>
    </citation>
    <scope>NUCLEOTIDE SEQUENCE [LARGE SCALE GENOMIC DNA]</scope>
    <source>
        <strain evidence="1 2">CCM 8648</strain>
    </source>
</reference>
<comment type="caution">
    <text evidence="1">The sequence shown here is derived from an EMBL/GenBank/DDBJ whole genome shotgun (WGS) entry which is preliminary data.</text>
</comment>